<dbReference type="Pfam" id="PF00249">
    <property type="entry name" value="Myb_DNA-binding"/>
    <property type="match status" value="2"/>
</dbReference>
<keyword evidence="3" id="KW-0539">Nucleus</keyword>
<proteinExistence type="predicted"/>
<dbReference type="InterPro" id="IPR001005">
    <property type="entry name" value="SANT/Myb"/>
</dbReference>
<gene>
    <name evidence="7" type="ORF">CITCOLO1_LOCUS14427</name>
</gene>
<dbReference type="InterPro" id="IPR017930">
    <property type="entry name" value="Myb_dom"/>
</dbReference>
<dbReference type="EMBL" id="OZ021739">
    <property type="protein sequence ID" value="CAK9322288.1"/>
    <property type="molecule type" value="Genomic_DNA"/>
</dbReference>
<name>A0ABP0YP45_9ROSI</name>
<dbReference type="InterPro" id="IPR015495">
    <property type="entry name" value="Myb_TF_plants"/>
</dbReference>
<sequence>MGRRPCCEKVGLKKGRWTAEEDDRLKKYILANGEGSWRSLPKNAGLLRCGKSCRLRWINYLRADLKRGNITTEEEDVIIKLHASLGNRWSLIASHLPGRTDNEIKNYWNSHLSRQIQTFRRRNDDGDSVIVDVARLSLPPRRKGGRGRRRKEEVEAEVEAEGEAAREILSPPTPELERESTVCGGVDDPTEEEIINKPPEGRHDVGGSLTLNYNNDVFGEDDMSLDLDELLTNVEMEWDDDYAIGTCESNTADASVARAVSDAGAAELDVGGDCSSISSSFSLDSPWNWESFAGGLEWDAGEDFAATVAESDAVISWLFS</sequence>
<dbReference type="PANTHER" id="PTHR47999">
    <property type="entry name" value="TRANSCRIPTION FACTOR MYB8-RELATED-RELATED"/>
    <property type="match status" value="1"/>
</dbReference>
<reference evidence="7 8" key="1">
    <citation type="submission" date="2024-03" db="EMBL/GenBank/DDBJ databases">
        <authorList>
            <person name="Gkanogiannis A."/>
            <person name="Becerra Lopez-Lavalle L."/>
        </authorList>
    </citation>
    <scope>NUCLEOTIDE SEQUENCE [LARGE SCALE GENOMIC DNA]</scope>
</reference>
<evidence type="ECO:0000259" key="5">
    <source>
        <dbReference type="PROSITE" id="PS50090"/>
    </source>
</evidence>
<organism evidence="7 8">
    <name type="scientific">Citrullus colocynthis</name>
    <name type="common">colocynth</name>
    <dbReference type="NCBI Taxonomy" id="252529"/>
    <lineage>
        <taxon>Eukaryota</taxon>
        <taxon>Viridiplantae</taxon>
        <taxon>Streptophyta</taxon>
        <taxon>Embryophyta</taxon>
        <taxon>Tracheophyta</taxon>
        <taxon>Spermatophyta</taxon>
        <taxon>Magnoliopsida</taxon>
        <taxon>eudicotyledons</taxon>
        <taxon>Gunneridae</taxon>
        <taxon>Pentapetalae</taxon>
        <taxon>rosids</taxon>
        <taxon>fabids</taxon>
        <taxon>Cucurbitales</taxon>
        <taxon>Cucurbitaceae</taxon>
        <taxon>Benincaseae</taxon>
        <taxon>Citrullus</taxon>
    </lineage>
</organism>
<accession>A0ABP0YP45</accession>
<evidence type="ECO:0000256" key="1">
    <source>
        <dbReference type="ARBA" id="ARBA00004123"/>
    </source>
</evidence>
<comment type="subcellular location">
    <subcellularLocation>
        <location evidence="1">Nucleus</location>
    </subcellularLocation>
</comment>
<dbReference type="Proteomes" id="UP001642487">
    <property type="component" value="Chromosome 5"/>
</dbReference>
<dbReference type="PROSITE" id="PS51294">
    <property type="entry name" value="HTH_MYB"/>
    <property type="match status" value="2"/>
</dbReference>
<evidence type="ECO:0000259" key="6">
    <source>
        <dbReference type="PROSITE" id="PS51294"/>
    </source>
</evidence>
<keyword evidence="2" id="KW-0238">DNA-binding</keyword>
<feature type="region of interest" description="Disordered" evidence="4">
    <location>
        <begin position="141"/>
        <end position="208"/>
    </location>
</feature>
<protein>
    <submittedName>
        <fullName evidence="7">Uncharacterized protein</fullName>
    </submittedName>
</protein>
<evidence type="ECO:0000313" key="8">
    <source>
        <dbReference type="Proteomes" id="UP001642487"/>
    </source>
</evidence>
<keyword evidence="8" id="KW-1185">Reference proteome</keyword>
<feature type="domain" description="Myb-like" evidence="5">
    <location>
        <begin position="62"/>
        <end position="112"/>
    </location>
</feature>
<evidence type="ECO:0000256" key="4">
    <source>
        <dbReference type="SAM" id="MobiDB-lite"/>
    </source>
</evidence>
<feature type="domain" description="Myb-like" evidence="5">
    <location>
        <begin position="9"/>
        <end position="61"/>
    </location>
</feature>
<evidence type="ECO:0000313" key="7">
    <source>
        <dbReference type="EMBL" id="CAK9322288.1"/>
    </source>
</evidence>
<dbReference type="CDD" id="cd00167">
    <property type="entry name" value="SANT"/>
    <property type="match status" value="2"/>
</dbReference>
<evidence type="ECO:0000256" key="2">
    <source>
        <dbReference type="ARBA" id="ARBA00023125"/>
    </source>
</evidence>
<dbReference type="InterPro" id="IPR009057">
    <property type="entry name" value="Homeodomain-like_sf"/>
</dbReference>
<feature type="domain" description="HTH myb-type" evidence="6">
    <location>
        <begin position="62"/>
        <end position="116"/>
    </location>
</feature>
<dbReference type="Gene3D" id="1.10.10.60">
    <property type="entry name" value="Homeodomain-like"/>
    <property type="match status" value="2"/>
</dbReference>
<dbReference type="SMART" id="SM00717">
    <property type="entry name" value="SANT"/>
    <property type="match status" value="2"/>
</dbReference>
<dbReference type="PANTHER" id="PTHR47999:SF6">
    <property type="entry name" value="MYB-RELATED PROTEIN P"/>
    <property type="match status" value="1"/>
</dbReference>
<dbReference type="SUPFAM" id="SSF46689">
    <property type="entry name" value="Homeodomain-like"/>
    <property type="match status" value="1"/>
</dbReference>
<dbReference type="PROSITE" id="PS50090">
    <property type="entry name" value="MYB_LIKE"/>
    <property type="match status" value="2"/>
</dbReference>
<evidence type="ECO:0000256" key="3">
    <source>
        <dbReference type="ARBA" id="ARBA00023242"/>
    </source>
</evidence>
<feature type="domain" description="HTH myb-type" evidence="6">
    <location>
        <begin position="9"/>
        <end position="61"/>
    </location>
</feature>